<evidence type="ECO:0000256" key="11">
    <source>
        <dbReference type="ARBA" id="ARBA00038888"/>
    </source>
</evidence>
<sequence length="794" mass="89464">MRIKQLVLALAAATAPVTAQFDSVDHDAALRSANESLLWGTYRPNLYFGLRPRLPSSLLTGLLWFGTHDYQSYAKARHACDQGDGLVYTFTEHDGRGAGKEVIKDPLNNVELTIQFLKVPGDEHGGSWAVRIEGKPLQEGQVSRISLINYFGNDSPLGFLELENGEDDEGLEGAIKLKGTTQGLGEYTIRIVDHELNSEITPGPHAEDFGDRLDRTHFFGTPAPAGQVWQAKNAFMNAIITHSRELLTPYGQQDPIDPAILFTLPNEVRYGANMYGFQRTYQGHWGVDIFFESDAAPAKLDASSLSAALDASSNSFQTRFSEQFPQISTFTPSQQVFSQHILANLIGGIGYFHGTSIIDRTFSHEWDDEDSLASEGEKRVPHPELTEPMELLTATPSRSFFPRGFYWDEGFHLLLIGAWDNDLSLEIIKSWINLVDEDGWVAREQILGEEARSKVPQEFQTQYPSYANPPTLTMGLTAYISRLRSAGFTSLSSIADAPSTSSESTPSALSSLHLTSPALAASYLTSLYPKLKLHYNWFRQTQRGQIREFGRKARSSSEAYRWRGRTADHVLTSGLDDYPRAIPPHLGELHVDLASWMGFFARTMREVAEFLEQEEDVEEFEEHYEAIVGNIDDLHWNEERQMYCDASVDEDDESYHVCHAGYISLFPFLLSLLPSDSSHLGPILDLLRAPEHLWSPYGIRSLSKSHELFGKGEDYWRGPIWVQMNYLALGALYNKYAKEPGPQQTRAAEIYAQLRDNVISNVYKEYERTGFVWEHTPFTGWTSLVTLIMAEQYY</sequence>
<dbReference type="Pfam" id="PF16923">
    <property type="entry name" value="Glyco_hydro_63N"/>
    <property type="match status" value="1"/>
</dbReference>
<evidence type="ECO:0000256" key="6">
    <source>
        <dbReference type="ARBA" id="ARBA00022968"/>
    </source>
</evidence>
<dbReference type="PANTHER" id="PTHR10412">
    <property type="entry name" value="MANNOSYL-OLIGOSACCHARIDE GLUCOSIDASE"/>
    <property type="match status" value="1"/>
</dbReference>
<evidence type="ECO:0000313" key="16">
    <source>
        <dbReference type="EMBL" id="CEQ39459.1"/>
    </source>
</evidence>
<dbReference type="InterPro" id="IPR004888">
    <property type="entry name" value="Glycoside_hydrolase_63"/>
</dbReference>
<dbReference type="Gene3D" id="1.50.10.10">
    <property type="match status" value="1"/>
</dbReference>
<dbReference type="InterPro" id="IPR038518">
    <property type="entry name" value="Glyco_hydro_63N_sf"/>
</dbReference>
<dbReference type="GO" id="GO:0004573">
    <property type="term" value="F:Glc3Man9GlcNAc2 oligosaccharide glucosidase activity"/>
    <property type="evidence" value="ECO:0007669"/>
    <property type="project" value="UniProtKB-UniRule"/>
</dbReference>
<evidence type="ECO:0000256" key="4">
    <source>
        <dbReference type="ARBA" id="ARBA00022801"/>
    </source>
</evidence>
<dbReference type="EC" id="3.2.1.106" evidence="11 12"/>
<comment type="similarity">
    <text evidence="2 12">Belongs to the glycosyl hydrolase 63 family.</text>
</comment>
<comment type="catalytic activity">
    <reaction evidence="12">
        <text>N(4)-(alpha-D-Glc-(1-&gt;2)-alpha-D-Glc-(1-&gt;3)-alpha-D-Glc-(1-&gt;3)-alpha-D-Man-(1-&gt;2)-alpha-D-Man-(1-&gt;2)-alpha-D-Man-(1-&gt;3)-[alpha-D-Man-(1-&gt;2)-alpha-D-Man-(1-&gt;3)-[alpha-D-Man-(1-&gt;2)-alpha-D-Man-(1-&gt;6)]-alpha-D-Man-(1-&gt;6)]-beta-D-Man-(1-&gt;4)-beta-D-GlcNAc-(1-&gt;4)-beta-D-GlcNAc)-L-asparaginyl-[protein] + H2O = N(4)-(alpha-D-Glc-(1-&gt;3)-alpha-D-Glc-(1-&gt;3)-alpha-D-Man-(1-&gt;2)-alpha-D-Man-(1-&gt;2)-alpha-D-Man-(1-&gt;3)-[alpha-D-Man-(1-&gt;2)-alpha-D-Man-(1-&gt;3)-[alpha-D-Man-(1-&gt;2)-alpha-D-Man-(1-&gt;6)]-alpha-D-Man-(1-&gt;6)]-beta-D-Man-(1-&gt;4)-beta-D-GlcNAc-(1-&gt;4)-beta-D-GlcNAc)-L-asparaginyl-[protein] + beta-D-glucose</text>
        <dbReference type="Rhea" id="RHEA:55988"/>
        <dbReference type="Rhea" id="RHEA-COMP:12806"/>
        <dbReference type="Rhea" id="RHEA-COMP:14355"/>
        <dbReference type="ChEBI" id="CHEBI:15377"/>
        <dbReference type="ChEBI" id="CHEBI:15903"/>
        <dbReference type="ChEBI" id="CHEBI:59082"/>
        <dbReference type="ChEBI" id="CHEBI:132537"/>
        <dbReference type="EC" id="3.2.1.106"/>
    </reaction>
</comment>
<dbReference type="EMBL" id="CENE01000003">
    <property type="protein sequence ID" value="CEQ39459.1"/>
    <property type="molecule type" value="Genomic_DNA"/>
</dbReference>
<evidence type="ECO:0000256" key="1">
    <source>
        <dbReference type="ARBA" id="ARBA00004648"/>
    </source>
</evidence>
<accession>A0A0D6EHM1</accession>
<evidence type="ECO:0000256" key="9">
    <source>
        <dbReference type="ARBA" id="ARBA00023180"/>
    </source>
</evidence>
<evidence type="ECO:0000256" key="5">
    <source>
        <dbReference type="ARBA" id="ARBA00022824"/>
    </source>
</evidence>
<keyword evidence="8" id="KW-0472">Membrane</keyword>
<dbReference type="Pfam" id="PF03200">
    <property type="entry name" value="Glyco_hydro_63"/>
    <property type="match status" value="1"/>
</dbReference>
<dbReference type="Proteomes" id="UP000243876">
    <property type="component" value="Unassembled WGS sequence"/>
</dbReference>
<keyword evidence="7" id="KW-1133">Transmembrane helix</keyword>
<keyword evidence="3" id="KW-0812">Transmembrane</keyword>
<evidence type="ECO:0000256" key="13">
    <source>
        <dbReference type="SAM" id="SignalP"/>
    </source>
</evidence>
<proteinExistence type="inferred from homology"/>
<dbReference type="GO" id="GO:0006487">
    <property type="term" value="P:protein N-linked glycosylation"/>
    <property type="evidence" value="ECO:0007669"/>
    <property type="project" value="UniProtKB-UniRule"/>
</dbReference>
<feature type="domain" description="Glycosyl hydrolase family 63 N-terminal" evidence="15">
    <location>
        <begin position="36"/>
        <end position="257"/>
    </location>
</feature>
<evidence type="ECO:0000259" key="14">
    <source>
        <dbReference type="Pfam" id="PF03200"/>
    </source>
</evidence>
<dbReference type="InterPro" id="IPR012341">
    <property type="entry name" value="6hp_glycosidase-like_sf"/>
</dbReference>
<feature type="chain" id="PRO_5002303329" description="Mannosyl-oligosaccharide glucosidase" evidence="13">
    <location>
        <begin position="20"/>
        <end position="794"/>
    </location>
</feature>
<keyword evidence="13" id="KW-0732">Signal</keyword>
<keyword evidence="5 12" id="KW-0256">Endoplasmic reticulum</keyword>
<dbReference type="PANTHER" id="PTHR10412:SF11">
    <property type="entry name" value="MANNOSYL-OLIGOSACCHARIDE GLUCOSIDASE"/>
    <property type="match status" value="1"/>
</dbReference>
<dbReference type="GO" id="GO:0005789">
    <property type="term" value="C:endoplasmic reticulum membrane"/>
    <property type="evidence" value="ECO:0007669"/>
    <property type="project" value="UniProtKB-SubCell"/>
</dbReference>
<dbReference type="Gene3D" id="2.70.98.110">
    <property type="entry name" value="Glycosyl hydrolase family 63, N-terminal domain"/>
    <property type="match status" value="1"/>
</dbReference>
<dbReference type="InterPro" id="IPR031335">
    <property type="entry name" value="Glyco_hydro_63_C"/>
</dbReference>
<evidence type="ECO:0000256" key="8">
    <source>
        <dbReference type="ARBA" id="ARBA00023136"/>
    </source>
</evidence>
<gene>
    <name evidence="16" type="primary">SPOSA6832_00982</name>
</gene>
<evidence type="ECO:0000259" key="15">
    <source>
        <dbReference type="Pfam" id="PF16923"/>
    </source>
</evidence>
<keyword evidence="4 12" id="KW-0378">Hydrolase</keyword>
<dbReference type="GO" id="GO:0009311">
    <property type="term" value="P:oligosaccharide metabolic process"/>
    <property type="evidence" value="ECO:0007669"/>
    <property type="project" value="UniProtKB-UniRule"/>
</dbReference>
<protein>
    <recommendedName>
        <fullName evidence="11 12">Mannosyl-oligosaccharide glucosidase</fullName>
        <ecNumber evidence="11 12">3.2.1.106</ecNumber>
    </recommendedName>
</protein>
<keyword evidence="17" id="KW-1185">Reference proteome</keyword>
<comment type="function">
    <text evidence="12">Cleaves the distal alpha 1,2-linked glucose residue from the Glc(3)Man(9)GlcNAc(2) oligosaccharide precursor.</text>
</comment>
<evidence type="ECO:0000256" key="12">
    <source>
        <dbReference type="RuleBase" id="RU368089"/>
    </source>
</evidence>
<reference evidence="17" key="1">
    <citation type="submission" date="2015-02" db="EMBL/GenBank/DDBJ databases">
        <authorList>
            <person name="Gon?alves P."/>
        </authorList>
    </citation>
    <scope>NUCLEOTIDE SEQUENCE [LARGE SCALE GENOMIC DNA]</scope>
</reference>
<keyword evidence="10 12" id="KW-0326">Glycosidase</keyword>
<organism evidence="16 17">
    <name type="scientific">Sporidiobolus salmonicolor</name>
    <name type="common">Yeast-like fungus</name>
    <name type="synonym">Sporobolomyces salmonicolor</name>
    <dbReference type="NCBI Taxonomy" id="5005"/>
    <lineage>
        <taxon>Eukaryota</taxon>
        <taxon>Fungi</taxon>
        <taxon>Dikarya</taxon>
        <taxon>Basidiomycota</taxon>
        <taxon>Pucciniomycotina</taxon>
        <taxon>Microbotryomycetes</taxon>
        <taxon>Sporidiobolales</taxon>
        <taxon>Sporidiobolaceae</taxon>
        <taxon>Sporobolomyces</taxon>
    </lineage>
</organism>
<evidence type="ECO:0000256" key="2">
    <source>
        <dbReference type="ARBA" id="ARBA00010833"/>
    </source>
</evidence>
<dbReference type="OrthoDB" id="410058at2759"/>
<evidence type="ECO:0000256" key="7">
    <source>
        <dbReference type="ARBA" id="ARBA00022989"/>
    </source>
</evidence>
<evidence type="ECO:0000256" key="3">
    <source>
        <dbReference type="ARBA" id="ARBA00022692"/>
    </source>
</evidence>
<feature type="domain" description="Glycosyl hydrolase family 63 C-terminal" evidence="14">
    <location>
        <begin position="303"/>
        <end position="791"/>
    </location>
</feature>
<comment type="subcellular location">
    <subcellularLocation>
        <location evidence="1 12">Endoplasmic reticulum membrane</location>
        <topology evidence="1 12">Single-pass type II membrane protein</topology>
    </subcellularLocation>
</comment>
<name>A0A0D6EHM1_SPOSA</name>
<feature type="signal peptide" evidence="13">
    <location>
        <begin position="1"/>
        <end position="19"/>
    </location>
</feature>
<evidence type="ECO:0000313" key="17">
    <source>
        <dbReference type="Proteomes" id="UP000243876"/>
    </source>
</evidence>
<dbReference type="InterPro" id="IPR031631">
    <property type="entry name" value="Glyco_hydro_63N"/>
</dbReference>
<keyword evidence="9" id="KW-0325">Glycoprotein</keyword>
<evidence type="ECO:0000256" key="10">
    <source>
        <dbReference type="ARBA" id="ARBA00023295"/>
    </source>
</evidence>
<dbReference type="InterPro" id="IPR008928">
    <property type="entry name" value="6-hairpin_glycosidase_sf"/>
</dbReference>
<dbReference type="AlphaFoldDB" id="A0A0D6EHM1"/>
<keyword evidence="6" id="KW-0735">Signal-anchor</keyword>
<dbReference type="SUPFAM" id="SSF48208">
    <property type="entry name" value="Six-hairpin glycosidases"/>
    <property type="match status" value="1"/>
</dbReference>